<name>A0A8J3TC22_9ACTN</name>
<feature type="signal peptide" evidence="1">
    <location>
        <begin position="1"/>
        <end position="28"/>
    </location>
</feature>
<reference evidence="2" key="1">
    <citation type="submission" date="2021-01" db="EMBL/GenBank/DDBJ databases">
        <title>Whole genome shotgun sequence of Planosporangium mesophilum NBRC 109066.</title>
        <authorList>
            <person name="Komaki H."/>
            <person name="Tamura T."/>
        </authorList>
    </citation>
    <scope>NUCLEOTIDE SEQUENCE</scope>
    <source>
        <strain evidence="2">NBRC 109066</strain>
    </source>
</reference>
<proteinExistence type="predicted"/>
<gene>
    <name evidence="2" type="ORF">Pme01_21830</name>
</gene>
<accession>A0A8J3TC22</accession>
<feature type="chain" id="PRO_5035277062" evidence="1">
    <location>
        <begin position="29"/>
        <end position="83"/>
    </location>
</feature>
<dbReference type="EMBL" id="BOON01000018">
    <property type="protein sequence ID" value="GII22586.1"/>
    <property type="molecule type" value="Genomic_DNA"/>
</dbReference>
<organism evidence="2 3">
    <name type="scientific">Planosporangium mesophilum</name>
    <dbReference type="NCBI Taxonomy" id="689768"/>
    <lineage>
        <taxon>Bacteria</taxon>
        <taxon>Bacillati</taxon>
        <taxon>Actinomycetota</taxon>
        <taxon>Actinomycetes</taxon>
        <taxon>Micromonosporales</taxon>
        <taxon>Micromonosporaceae</taxon>
        <taxon>Planosporangium</taxon>
    </lineage>
</organism>
<keyword evidence="3" id="KW-1185">Reference proteome</keyword>
<dbReference type="AlphaFoldDB" id="A0A8J3TC22"/>
<comment type="caution">
    <text evidence="2">The sequence shown here is derived from an EMBL/GenBank/DDBJ whole genome shotgun (WGS) entry which is preliminary data.</text>
</comment>
<protein>
    <submittedName>
        <fullName evidence="2">Uncharacterized protein</fullName>
    </submittedName>
</protein>
<dbReference type="Proteomes" id="UP000599074">
    <property type="component" value="Unassembled WGS sequence"/>
</dbReference>
<dbReference type="RefSeq" id="WP_168114575.1">
    <property type="nucleotide sequence ID" value="NZ_BOON01000018.1"/>
</dbReference>
<evidence type="ECO:0000313" key="2">
    <source>
        <dbReference type="EMBL" id="GII22586.1"/>
    </source>
</evidence>
<sequence>MHTRHLAAVVGGLAAATAMLLAAGQAAAVPTAADHRAGGSAVRGTVADGTPVTVTLTLTADDKAVADYATAVATPGTRCIAST</sequence>
<evidence type="ECO:0000256" key="1">
    <source>
        <dbReference type="SAM" id="SignalP"/>
    </source>
</evidence>
<evidence type="ECO:0000313" key="3">
    <source>
        <dbReference type="Proteomes" id="UP000599074"/>
    </source>
</evidence>
<keyword evidence="1" id="KW-0732">Signal</keyword>